<name>A0A1E2VAE4_9GAMM</name>
<evidence type="ECO:0000313" key="2">
    <source>
        <dbReference type="Proteomes" id="UP000094291"/>
    </source>
</evidence>
<gene>
    <name evidence="1" type="ORF">BFW38_11020</name>
</gene>
<proteinExistence type="predicted"/>
<keyword evidence="2" id="KW-1185">Reference proteome</keyword>
<protein>
    <submittedName>
        <fullName evidence="1">Uncharacterized protein</fullName>
    </submittedName>
</protein>
<dbReference type="Proteomes" id="UP000094291">
    <property type="component" value="Unassembled WGS sequence"/>
</dbReference>
<dbReference type="AlphaFoldDB" id="A0A1E2VAE4"/>
<reference evidence="1 2" key="1">
    <citation type="submission" date="2016-08" db="EMBL/GenBank/DDBJ databases">
        <authorList>
            <person name="Seilhamer J.J."/>
        </authorList>
    </citation>
    <scope>NUCLEOTIDE SEQUENCE [LARGE SCALE GENOMIC DNA]</scope>
    <source>
        <strain evidence="1 2">PH27A</strain>
    </source>
</reference>
<accession>A0A1E2VAE4</accession>
<sequence length="108" mass="12477">MPQPQYDDDDIMPEAIKAQLESMFDAVGIDELEALLRTRISSYLDSRTIINGRQRKGSYKLLSEATGVSDAYIWQFHKQERAICITNMNLLAQHFDIRYVVYNFEPSA</sequence>
<dbReference type="EMBL" id="MDTQ01000001">
    <property type="protein sequence ID" value="ODC03989.1"/>
    <property type="molecule type" value="Genomic_DNA"/>
</dbReference>
<organism evidence="1 2">
    <name type="scientific">Terasakiispira papahanaumokuakeensis</name>
    <dbReference type="NCBI Taxonomy" id="197479"/>
    <lineage>
        <taxon>Bacteria</taxon>
        <taxon>Pseudomonadati</taxon>
        <taxon>Pseudomonadota</taxon>
        <taxon>Gammaproteobacteria</taxon>
        <taxon>Oceanospirillales</taxon>
        <taxon>Terasakiispira</taxon>
    </lineage>
</organism>
<evidence type="ECO:0000313" key="1">
    <source>
        <dbReference type="EMBL" id="ODC03989.1"/>
    </source>
</evidence>
<comment type="caution">
    <text evidence="1">The sequence shown here is derived from an EMBL/GenBank/DDBJ whole genome shotgun (WGS) entry which is preliminary data.</text>
</comment>